<feature type="transmembrane region" description="Helical" evidence="1">
    <location>
        <begin position="88"/>
        <end position="109"/>
    </location>
</feature>
<evidence type="ECO:0000256" key="1">
    <source>
        <dbReference type="SAM" id="Phobius"/>
    </source>
</evidence>
<dbReference type="Pfam" id="PF14501">
    <property type="entry name" value="HATPase_c_5"/>
    <property type="match status" value="1"/>
</dbReference>
<feature type="transmembrane region" description="Helical" evidence="1">
    <location>
        <begin position="12"/>
        <end position="29"/>
    </location>
</feature>
<gene>
    <name evidence="3" type="ORF">SDC9_103966</name>
</gene>
<evidence type="ECO:0000259" key="2">
    <source>
        <dbReference type="Pfam" id="PF14501"/>
    </source>
</evidence>
<feature type="transmembrane region" description="Helical" evidence="1">
    <location>
        <begin position="186"/>
        <end position="208"/>
    </location>
</feature>
<dbReference type="EMBL" id="VSSQ01016113">
    <property type="protein sequence ID" value="MPM57145.1"/>
    <property type="molecule type" value="Genomic_DNA"/>
</dbReference>
<keyword evidence="1" id="KW-0472">Membrane</keyword>
<feature type="domain" description="Sensor histidine kinase NatK-like C-terminal" evidence="2">
    <location>
        <begin position="320"/>
        <end position="421"/>
    </location>
</feature>
<dbReference type="AlphaFoldDB" id="A0A645AV65"/>
<dbReference type="SUPFAM" id="SSF55874">
    <property type="entry name" value="ATPase domain of HSP90 chaperone/DNA topoisomerase II/histidine kinase"/>
    <property type="match status" value="1"/>
</dbReference>
<protein>
    <recommendedName>
        <fullName evidence="2">Sensor histidine kinase NatK-like C-terminal domain-containing protein</fullName>
    </recommendedName>
</protein>
<dbReference type="GO" id="GO:0042802">
    <property type="term" value="F:identical protein binding"/>
    <property type="evidence" value="ECO:0007669"/>
    <property type="project" value="TreeGrafter"/>
</dbReference>
<dbReference type="InterPro" id="IPR032834">
    <property type="entry name" value="NatK-like_C"/>
</dbReference>
<proteinExistence type="predicted"/>
<feature type="transmembrane region" description="Helical" evidence="1">
    <location>
        <begin position="60"/>
        <end position="76"/>
    </location>
</feature>
<dbReference type="InterPro" id="IPR036890">
    <property type="entry name" value="HATPase_C_sf"/>
</dbReference>
<name>A0A645AV65_9ZZZZ</name>
<dbReference type="Gene3D" id="3.30.565.10">
    <property type="entry name" value="Histidine kinase-like ATPase, C-terminal domain"/>
    <property type="match status" value="1"/>
</dbReference>
<dbReference type="CDD" id="cd16935">
    <property type="entry name" value="HATPase_AgrC-ComD-like"/>
    <property type="match status" value="1"/>
</dbReference>
<feature type="transmembrane region" description="Helical" evidence="1">
    <location>
        <begin position="115"/>
        <end position="137"/>
    </location>
</feature>
<keyword evidence="1" id="KW-0812">Transmembrane</keyword>
<reference evidence="3" key="1">
    <citation type="submission" date="2019-08" db="EMBL/GenBank/DDBJ databases">
        <authorList>
            <person name="Kucharzyk K."/>
            <person name="Murdoch R.W."/>
            <person name="Higgins S."/>
            <person name="Loffler F."/>
        </authorList>
    </citation>
    <scope>NUCLEOTIDE SEQUENCE</scope>
</reference>
<accession>A0A645AV65</accession>
<dbReference type="PANTHER" id="PTHR40448:SF1">
    <property type="entry name" value="TWO-COMPONENT SENSOR HISTIDINE KINASE"/>
    <property type="match status" value="1"/>
</dbReference>
<keyword evidence="1" id="KW-1133">Transmembrane helix</keyword>
<sequence length="423" mass="49172">MNYIIDNFIRLVFYTITSFYFYKVINNFVSTKDNKYAKIASILGAYFIPNVIIYTSDIVNVGYTMIAFILVMVIFYKGSYVKNISTVMIFYPITISLNLIVSDICSKIYFSFEKILFIDYFTLILELSIISFSWFLIYHFSKDKLNNINRYIDIKTWIMIDIICLAPFISIISTIINTPIGKEYRAYPIAVACIVTSLSMILLIEYIVNSVKSKMEVHNLKLEYNYYKELEENQIEIRKLHHDMNNHLSIIYSFLENDNIYGAKSYFNKLSNKFNVSNRSFCKNSILNAVINSKYNLAIENQIDCFFNIDIDEILPIDDIDLCSIFANTLDNAIEASQKLNEVSQRKIDLKARCEKGYFSYLITNNYDGKIKLDNGKYISTKLDNTIHGFGIDNIDDMVKKYGGTLSITYSDFEFNLLIIIKI</sequence>
<evidence type="ECO:0000313" key="3">
    <source>
        <dbReference type="EMBL" id="MPM57145.1"/>
    </source>
</evidence>
<feature type="transmembrane region" description="Helical" evidence="1">
    <location>
        <begin position="158"/>
        <end position="180"/>
    </location>
</feature>
<dbReference type="PANTHER" id="PTHR40448">
    <property type="entry name" value="TWO-COMPONENT SENSOR HISTIDINE KINASE"/>
    <property type="match status" value="1"/>
</dbReference>
<organism evidence="3">
    <name type="scientific">bioreactor metagenome</name>
    <dbReference type="NCBI Taxonomy" id="1076179"/>
    <lineage>
        <taxon>unclassified sequences</taxon>
        <taxon>metagenomes</taxon>
        <taxon>ecological metagenomes</taxon>
    </lineage>
</organism>
<comment type="caution">
    <text evidence="3">The sequence shown here is derived from an EMBL/GenBank/DDBJ whole genome shotgun (WGS) entry which is preliminary data.</text>
</comment>